<comment type="caution">
    <text evidence="2">The sequence shown here is derived from an EMBL/GenBank/DDBJ whole genome shotgun (WGS) entry which is preliminary data.</text>
</comment>
<name>A0A226DP77_FOLCA</name>
<dbReference type="Proteomes" id="UP000198287">
    <property type="component" value="Unassembled WGS sequence"/>
</dbReference>
<organism evidence="2 3">
    <name type="scientific">Folsomia candida</name>
    <name type="common">Springtail</name>
    <dbReference type="NCBI Taxonomy" id="158441"/>
    <lineage>
        <taxon>Eukaryota</taxon>
        <taxon>Metazoa</taxon>
        <taxon>Ecdysozoa</taxon>
        <taxon>Arthropoda</taxon>
        <taxon>Hexapoda</taxon>
        <taxon>Collembola</taxon>
        <taxon>Entomobryomorpha</taxon>
        <taxon>Isotomoidea</taxon>
        <taxon>Isotomidae</taxon>
        <taxon>Proisotominae</taxon>
        <taxon>Folsomia</taxon>
    </lineage>
</organism>
<feature type="domain" description="F-box" evidence="1">
    <location>
        <begin position="49"/>
        <end position="87"/>
    </location>
</feature>
<evidence type="ECO:0000313" key="2">
    <source>
        <dbReference type="EMBL" id="OXA47335.1"/>
    </source>
</evidence>
<protein>
    <recommendedName>
        <fullName evidence="1">F-box domain-containing protein</fullName>
    </recommendedName>
</protein>
<dbReference type="SUPFAM" id="SSF52047">
    <property type="entry name" value="RNI-like"/>
    <property type="match status" value="1"/>
</dbReference>
<evidence type="ECO:0000313" key="3">
    <source>
        <dbReference type="Proteomes" id="UP000198287"/>
    </source>
</evidence>
<dbReference type="CDD" id="cd09917">
    <property type="entry name" value="F-box_SF"/>
    <property type="match status" value="1"/>
</dbReference>
<accession>A0A226DP77</accession>
<dbReference type="EMBL" id="LNIX01000013">
    <property type="protein sequence ID" value="OXA47335.1"/>
    <property type="molecule type" value="Genomic_DNA"/>
</dbReference>
<feature type="domain" description="F-box" evidence="1">
    <location>
        <begin position="469"/>
        <end position="507"/>
    </location>
</feature>
<dbReference type="Pfam" id="PF00646">
    <property type="entry name" value="F-box"/>
    <property type="match status" value="2"/>
</dbReference>
<dbReference type="InterPro" id="IPR036047">
    <property type="entry name" value="F-box-like_dom_sf"/>
</dbReference>
<evidence type="ECO:0000259" key="1">
    <source>
        <dbReference type="SMART" id="SM00256"/>
    </source>
</evidence>
<dbReference type="SMART" id="SM00256">
    <property type="entry name" value="FBOX"/>
    <property type="match status" value="2"/>
</dbReference>
<dbReference type="Gene3D" id="1.20.1280.50">
    <property type="match status" value="1"/>
</dbReference>
<dbReference type="AlphaFoldDB" id="A0A226DP77"/>
<proteinExistence type="predicted"/>
<dbReference type="SUPFAM" id="SSF81383">
    <property type="entry name" value="F-box domain"/>
    <property type="match status" value="1"/>
</dbReference>
<gene>
    <name evidence="2" type="ORF">Fcan01_17836</name>
</gene>
<keyword evidence="3" id="KW-1185">Reference proteome</keyword>
<reference evidence="2 3" key="1">
    <citation type="submission" date="2015-12" db="EMBL/GenBank/DDBJ databases">
        <title>The genome of Folsomia candida.</title>
        <authorList>
            <person name="Faddeeva A."/>
            <person name="Derks M.F."/>
            <person name="Anvar Y."/>
            <person name="Smit S."/>
            <person name="Van Straalen N."/>
            <person name="Roelofs D."/>
        </authorList>
    </citation>
    <scope>NUCLEOTIDE SEQUENCE [LARGE SCALE GENOMIC DNA]</scope>
    <source>
        <strain evidence="2 3">VU population</strain>
        <tissue evidence="2">Whole body</tissue>
    </source>
</reference>
<dbReference type="InterPro" id="IPR001810">
    <property type="entry name" value="F-box_dom"/>
</dbReference>
<sequence>MPNAGDSSVKNRYKKLQSSFPQIGRSSANFNSKKVRGNANNVISKVVRNPLILDAIFAHLDLPDLKTARLVCHEWNDIASPLLGRQAALQATPLFSSNSSHVFPVNPKLKRTLVISDQFHPSIPPHMKTEIITKAVTQVSQLTREIKFVANRMEFVAPFLQGIRMLGSSPKIQKISIFSEPDYYDPNTITPVEAYQKLPPQDNLTTLEFNTLLDFRIHGWEELQPLLQIWIDAAPNLTTLDIAASLYPNLEGCRNLKVLKFRFLTRYVHVNLGKVVKMLGQVKDSLVELELSVAPENSGVMKKLQLDKKMVPVMSKLTTLSIQAINVYRILDFFDEDHFPKLRTLSIQPGIGKSSLITHLNLWEPHRGVQSLAVTIDSWEEEELEEEMIQIFPTVKEFNLTLKQISSSPISRSMESFKIWDLDRVNVIVDGVRPSSELIEGLEAAMSRLRDSENAPDNENNAMSKALQNPVILDAIFAQLSLSDVKTCRLVCQKWNDVGVKTLGKRAYFPVNKLFSYNAPKFNELPPVNDQLMRGLLISDKFDRSIRSDKKKTEVITKGLTHVSNLTHEIKFLAAKEEFVPAFFKGIRALGSIKAGQKLPSQPNLTSLRFHDSSANHYAAACLEFQSLIKIWLDAATNLTTLDVAASLCPNLEGCKSLKVLKFKFVIRYGQARNPNLDNVIKMLGQVKDSLIELELSNGEGGYEKEVKI</sequence>